<sequence>MSGIEIAGLVLAAIPLVISALEHYEETISSTRAFWKYHEVLNRMRRELRNQHTLFEQSIDVLLRPITTNEQRIEMIDNTNSKLWQDPAIEEELRNHLDDVRHRFRRKGLDLFLCVT</sequence>
<dbReference type="PANTHER" id="PTHR35186">
    <property type="entry name" value="ANK_REP_REGION DOMAIN-CONTAINING PROTEIN"/>
    <property type="match status" value="1"/>
</dbReference>
<dbReference type="EMBL" id="ML991802">
    <property type="protein sequence ID" value="KAF2233971.1"/>
    <property type="molecule type" value="Genomic_DNA"/>
</dbReference>
<name>A0A6A6H843_VIRVR</name>
<dbReference type="PANTHER" id="PTHR35186:SF4">
    <property type="entry name" value="PRION-INHIBITION AND PROPAGATION HELO DOMAIN-CONTAINING PROTEIN"/>
    <property type="match status" value="1"/>
</dbReference>
<proteinExistence type="predicted"/>
<evidence type="ECO:0000313" key="3">
    <source>
        <dbReference type="Proteomes" id="UP000800092"/>
    </source>
</evidence>
<dbReference type="AlphaFoldDB" id="A0A6A6H843"/>
<evidence type="ECO:0000256" key="1">
    <source>
        <dbReference type="SAM" id="SignalP"/>
    </source>
</evidence>
<accession>A0A6A6H843</accession>
<evidence type="ECO:0008006" key="4">
    <source>
        <dbReference type="Google" id="ProtNLM"/>
    </source>
</evidence>
<dbReference type="OrthoDB" id="3565018at2759"/>
<feature type="chain" id="PRO_5025508510" description="Prion-inhibition and propagation HeLo domain-containing protein" evidence="1">
    <location>
        <begin position="21"/>
        <end position="116"/>
    </location>
</feature>
<dbReference type="Proteomes" id="UP000800092">
    <property type="component" value="Unassembled WGS sequence"/>
</dbReference>
<keyword evidence="1" id="KW-0732">Signal</keyword>
<gene>
    <name evidence="2" type="ORF">EV356DRAFT_533271</name>
</gene>
<feature type="signal peptide" evidence="1">
    <location>
        <begin position="1"/>
        <end position="20"/>
    </location>
</feature>
<reference evidence="2" key="1">
    <citation type="journal article" date="2020" name="Stud. Mycol.">
        <title>101 Dothideomycetes genomes: a test case for predicting lifestyles and emergence of pathogens.</title>
        <authorList>
            <person name="Haridas S."/>
            <person name="Albert R."/>
            <person name="Binder M."/>
            <person name="Bloem J."/>
            <person name="Labutti K."/>
            <person name="Salamov A."/>
            <person name="Andreopoulos B."/>
            <person name="Baker S."/>
            <person name="Barry K."/>
            <person name="Bills G."/>
            <person name="Bluhm B."/>
            <person name="Cannon C."/>
            <person name="Castanera R."/>
            <person name="Culley D."/>
            <person name="Daum C."/>
            <person name="Ezra D."/>
            <person name="Gonzalez J."/>
            <person name="Henrissat B."/>
            <person name="Kuo A."/>
            <person name="Liang C."/>
            <person name="Lipzen A."/>
            <person name="Lutzoni F."/>
            <person name="Magnuson J."/>
            <person name="Mondo S."/>
            <person name="Nolan M."/>
            <person name="Ohm R."/>
            <person name="Pangilinan J."/>
            <person name="Park H.-J."/>
            <person name="Ramirez L."/>
            <person name="Alfaro M."/>
            <person name="Sun H."/>
            <person name="Tritt A."/>
            <person name="Yoshinaga Y."/>
            <person name="Zwiers L.-H."/>
            <person name="Turgeon B."/>
            <person name="Goodwin S."/>
            <person name="Spatafora J."/>
            <person name="Crous P."/>
            <person name="Grigoriev I."/>
        </authorList>
    </citation>
    <scope>NUCLEOTIDE SEQUENCE</scope>
    <source>
        <strain evidence="2">Tuck. ex Michener</strain>
    </source>
</reference>
<evidence type="ECO:0000313" key="2">
    <source>
        <dbReference type="EMBL" id="KAF2233971.1"/>
    </source>
</evidence>
<organism evidence="2 3">
    <name type="scientific">Viridothelium virens</name>
    <name type="common">Speckled blister lichen</name>
    <name type="synonym">Trypethelium virens</name>
    <dbReference type="NCBI Taxonomy" id="1048519"/>
    <lineage>
        <taxon>Eukaryota</taxon>
        <taxon>Fungi</taxon>
        <taxon>Dikarya</taxon>
        <taxon>Ascomycota</taxon>
        <taxon>Pezizomycotina</taxon>
        <taxon>Dothideomycetes</taxon>
        <taxon>Dothideomycetes incertae sedis</taxon>
        <taxon>Trypetheliales</taxon>
        <taxon>Trypetheliaceae</taxon>
        <taxon>Viridothelium</taxon>
    </lineage>
</organism>
<protein>
    <recommendedName>
        <fullName evidence="4">Prion-inhibition and propagation HeLo domain-containing protein</fullName>
    </recommendedName>
</protein>
<keyword evidence="3" id="KW-1185">Reference proteome</keyword>